<keyword evidence="1" id="KW-0378">Hydrolase</keyword>
<dbReference type="SUPFAM" id="SSF56784">
    <property type="entry name" value="HAD-like"/>
    <property type="match status" value="1"/>
</dbReference>
<dbReference type="Gene3D" id="3.40.50.1000">
    <property type="entry name" value="HAD superfamily/HAD-like"/>
    <property type="match status" value="1"/>
</dbReference>
<sequence length="236" mass="24922">MAARSPHPGNAEQRRHYPENMTQTFHARAALLDMDGTLVDSTAVVERLWLAWAEPHGLDPEFVLSVVHGRQGHQSMAIMLPDRPHEENLAENRVMLERESGDVDGVVEVPGAAAFLQALAPFPHAIVTSADDRLMRVRMGAAELGVPTGPVTAEHVSASKPDPEGFLLGASRLGADPADCIVFEDSGAGIQAARAAGMRVVGVGTGSAAYSPDAVVSDLTHVTITPAPEGFVLTID</sequence>
<dbReference type="EMBL" id="JYIX01000034">
    <property type="protein sequence ID" value="KJL33166.1"/>
    <property type="molecule type" value="Genomic_DNA"/>
</dbReference>
<dbReference type="Pfam" id="PF00702">
    <property type="entry name" value="Hydrolase"/>
    <property type="match status" value="1"/>
</dbReference>
<reference evidence="1 2" key="1">
    <citation type="submission" date="2015-02" db="EMBL/GenBank/DDBJ databases">
        <title>Draft genome sequences of ten Microbacterium spp. with emphasis on heavy metal contaminated environments.</title>
        <authorList>
            <person name="Corretto E."/>
        </authorList>
    </citation>
    <scope>NUCLEOTIDE SEQUENCE [LARGE SCALE GENOMIC DNA]</scope>
    <source>
        <strain evidence="1 2">ARN176</strain>
    </source>
</reference>
<dbReference type="PANTHER" id="PTHR43481:SF4">
    <property type="entry name" value="GLYCEROL-1-PHOSPHATE PHOSPHOHYDROLASE 1-RELATED"/>
    <property type="match status" value="1"/>
</dbReference>
<proteinExistence type="predicted"/>
<evidence type="ECO:0000313" key="1">
    <source>
        <dbReference type="EMBL" id="KJL33166.1"/>
    </source>
</evidence>
<dbReference type="InterPro" id="IPR036412">
    <property type="entry name" value="HAD-like_sf"/>
</dbReference>
<dbReference type="InterPro" id="IPR023198">
    <property type="entry name" value="PGP-like_dom2"/>
</dbReference>
<dbReference type="InterPro" id="IPR023214">
    <property type="entry name" value="HAD_sf"/>
</dbReference>
<organism evidence="1 2">
    <name type="scientific">Microbacterium azadirachtae</name>
    <dbReference type="NCBI Taxonomy" id="582680"/>
    <lineage>
        <taxon>Bacteria</taxon>
        <taxon>Bacillati</taxon>
        <taxon>Actinomycetota</taxon>
        <taxon>Actinomycetes</taxon>
        <taxon>Micrococcales</taxon>
        <taxon>Microbacteriaceae</taxon>
        <taxon>Microbacterium</taxon>
    </lineage>
</organism>
<dbReference type="SFLD" id="SFLDG01129">
    <property type="entry name" value="C1.5:_HAD__Beta-PGM__Phosphata"/>
    <property type="match status" value="1"/>
</dbReference>
<keyword evidence="2" id="KW-1185">Reference proteome</keyword>
<dbReference type="STRING" id="582680.RS86_01825"/>
<evidence type="ECO:0000313" key="2">
    <source>
        <dbReference type="Proteomes" id="UP000033740"/>
    </source>
</evidence>
<dbReference type="PATRIC" id="fig|582680.6.peg.1888"/>
<dbReference type="NCBIfam" id="TIGR01509">
    <property type="entry name" value="HAD-SF-IA-v3"/>
    <property type="match status" value="1"/>
</dbReference>
<dbReference type="GO" id="GO:0050308">
    <property type="term" value="F:sugar-phosphatase activity"/>
    <property type="evidence" value="ECO:0007669"/>
    <property type="project" value="UniProtKB-EC"/>
</dbReference>
<dbReference type="SFLD" id="SFLDS00003">
    <property type="entry name" value="Haloacid_Dehalogenase"/>
    <property type="match status" value="1"/>
</dbReference>
<dbReference type="AlphaFoldDB" id="A0A0F0LNN8"/>
<dbReference type="EC" id="3.1.3.23" evidence="1"/>
<dbReference type="Gene3D" id="1.10.150.240">
    <property type="entry name" value="Putative phosphatase, domain 2"/>
    <property type="match status" value="1"/>
</dbReference>
<dbReference type="InterPro" id="IPR006439">
    <property type="entry name" value="HAD-SF_hydro_IA"/>
</dbReference>
<dbReference type="Proteomes" id="UP000033740">
    <property type="component" value="Unassembled WGS sequence"/>
</dbReference>
<accession>A0A0F0LNN8</accession>
<dbReference type="InterPro" id="IPR051806">
    <property type="entry name" value="HAD-like_SPP"/>
</dbReference>
<dbReference type="PANTHER" id="PTHR43481">
    <property type="entry name" value="FRUCTOSE-1-PHOSPHATE PHOSPHATASE"/>
    <property type="match status" value="1"/>
</dbReference>
<comment type="caution">
    <text evidence="1">The sequence shown here is derived from an EMBL/GenBank/DDBJ whole genome shotgun (WGS) entry which is preliminary data.</text>
</comment>
<name>A0A0F0LNN8_9MICO</name>
<protein>
    <submittedName>
        <fullName evidence="1">Sugar phosphatase YfbT</fullName>
        <ecNumber evidence="1">3.1.3.23</ecNumber>
    </submittedName>
</protein>
<gene>
    <name evidence="1" type="primary">yfbT</name>
    <name evidence="1" type="ORF">RS86_01825</name>
</gene>